<evidence type="ECO:0000259" key="2">
    <source>
        <dbReference type="PROSITE" id="PS01186"/>
    </source>
</evidence>
<dbReference type="EMBL" id="VXIV02000377">
    <property type="protein sequence ID" value="KAF6038677.1"/>
    <property type="molecule type" value="Genomic_DNA"/>
</dbReference>
<evidence type="ECO:0000313" key="3">
    <source>
        <dbReference type="EMBL" id="KAF6038677.1"/>
    </source>
</evidence>
<sequence>MDGQIHTLNLCYFLNDLSPCGIKLKIRGKSCLNNVVYELVPTTTNTSSQTIQGASYCAGTEKLCPPGQSSLTGFTPNCYDAPTVGDQPIIDIVEYPGTFEFHCVLMSTIKNAAYKVTWKIGYTQVHQEELQIGQTVSKLKENSLFIPGRTVMGQNLTCSVQGRYLAGSSGKGKLWGAPQYSDPYFLGIQVSDVNGVPLQLQSFTMVLPESDYHQTITLRSTVPVRCTYSGFLPSMCKIEIAIRNDNSLDTSQPLKCRNENIEQLKLAKCKIILTPDNWSVSQTIAISATKDFKYDGERPRVIAFNMTDGPGRSIWDGYTPHSIHVRAFYKKCGGASCNCAVAARAGDDVIIVDRCNSLGDVKIWGANNKKAEFNLLRTRTLSVDDIISPNFKIFALNGGREYNIYFPHGTMIRAQLTGGGHAQFMNLWVKPSPSDFGKTEGMCGNFNMDKTDDLRFKNGSLFTGAGSKPNQRPKEFSKHWRVTEDESIYNGNVPRAARTYKQTYCSCIAATTPGAANVLDCNDNSDAVRCDQRGEDITQKNFEYSAGTTRKATPFTFDPDWEAPDLPWPTPSGWTKANATLFCENFIKKSKAFQHCKIPVQDDIDMCVEDIRLSDGVEFAMTALESFKEKCLSELTKEMNATIPGDAFCINECSGHGQCKNGECVCNPGYVSEDCSLSISTIPDVYFAPFCDVATEVCNTANVFGEGFINSSQITCSFQPAQINEGKLKVSGVKHSVEASYENFAEVKCHMAKSRTRRSTGAVNTPGQFAIGVTNNPGNQASPVILYIRYDSRCQACDTKTGECKVKAGMCLIEGNCYKEGDGHPDAQTSENRPTCRPEHSQSSWHVIEPKLWQTTTKKLTLE</sequence>
<dbReference type="AlphaFoldDB" id="A0A7J7KK92"/>
<dbReference type="Pfam" id="PF23106">
    <property type="entry name" value="EGF_Teneurin"/>
    <property type="match status" value="1"/>
</dbReference>
<protein>
    <recommendedName>
        <fullName evidence="2">EGF-like domain-containing protein</fullName>
    </recommendedName>
</protein>
<evidence type="ECO:0000256" key="1">
    <source>
        <dbReference type="ARBA" id="ARBA00023180"/>
    </source>
</evidence>
<feature type="domain" description="EGF-like" evidence="2">
    <location>
        <begin position="664"/>
        <end position="675"/>
    </location>
</feature>
<dbReference type="InterPro" id="IPR000742">
    <property type="entry name" value="EGF"/>
</dbReference>
<dbReference type="Pfam" id="PF26129">
    <property type="entry name" value="Vwde"/>
    <property type="match status" value="1"/>
</dbReference>
<gene>
    <name evidence="3" type="ORF">EB796_003006</name>
</gene>
<accession>A0A7J7KK92</accession>
<dbReference type="Pfam" id="PF00094">
    <property type="entry name" value="VWD"/>
    <property type="match status" value="1"/>
</dbReference>
<dbReference type="OrthoDB" id="6162269at2759"/>
<comment type="caution">
    <text evidence="3">The sequence shown here is derived from an EMBL/GenBank/DDBJ whole genome shotgun (WGS) entry which is preliminary data.</text>
</comment>
<dbReference type="Gene3D" id="2.10.25.10">
    <property type="entry name" value="Laminin"/>
    <property type="match status" value="1"/>
</dbReference>
<dbReference type="InterPro" id="IPR001846">
    <property type="entry name" value="VWF_type-D"/>
</dbReference>
<dbReference type="PROSITE" id="PS01186">
    <property type="entry name" value="EGF_2"/>
    <property type="match status" value="1"/>
</dbReference>
<dbReference type="FunFam" id="2.10.25.10:FF:000001">
    <property type="entry name" value="Tenascin C"/>
    <property type="match status" value="1"/>
</dbReference>
<dbReference type="Proteomes" id="UP000593567">
    <property type="component" value="Unassembled WGS sequence"/>
</dbReference>
<organism evidence="3 4">
    <name type="scientific">Bugula neritina</name>
    <name type="common">Brown bryozoan</name>
    <name type="synonym">Sertularia neritina</name>
    <dbReference type="NCBI Taxonomy" id="10212"/>
    <lineage>
        <taxon>Eukaryota</taxon>
        <taxon>Metazoa</taxon>
        <taxon>Spiralia</taxon>
        <taxon>Lophotrochozoa</taxon>
        <taxon>Bryozoa</taxon>
        <taxon>Gymnolaemata</taxon>
        <taxon>Cheilostomatida</taxon>
        <taxon>Flustrina</taxon>
        <taxon>Buguloidea</taxon>
        <taxon>Bugulidae</taxon>
        <taxon>Bugula</taxon>
    </lineage>
</organism>
<dbReference type="InterPro" id="IPR058727">
    <property type="entry name" value="Helical_Vwde"/>
</dbReference>
<evidence type="ECO:0000313" key="4">
    <source>
        <dbReference type="Proteomes" id="UP000593567"/>
    </source>
</evidence>
<reference evidence="3" key="1">
    <citation type="submission" date="2020-06" db="EMBL/GenBank/DDBJ databases">
        <title>Draft genome of Bugula neritina, a colonial animal packing powerful symbionts and potential medicines.</title>
        <authorList>
            <person name="Rayko M."/>
        </authorList>
    </citation>
    <scope>NUCLEOTIDE SEQUENCE [LARGE SCALE GENOMIC DNA]</scope>
    <source>
        <strain evidence="3">Kwan_BN1</strain>
    </source>
</reference>
<proteinExistence type="predicted"/>
<name>A0A7J7KK92_BUGNE</name>
<keyword evidence="1" id="KW-0325">Glycoprotein</keyword>
<keyword evidence="4" id="KW-1185">Reference proteome</keyword>